<proteinExistence type="predicted"/>
<evidence type="ECO:0000313" key="1">
    <source>
        <dbReference type="EMBL" id="KAJ8616514.1"/>
    </source>
</evidence>
<sequence length="835" mass="92424">MGRKKNPTRPGEETSSRAAENPAAGEETSAGAAENPAAGEETSSGAAENPAAGEETSSGAAENPAAILKRKQWMVSSKRTEEHVADRVRRGEAIPALKSRLCWIMAHCWYKQLPLPLKSRVDDMGFKDFFSIEPFRCWGLRVVGKPMFSEPEYSNPDRNRVLFRQFFGFRPDAKGAMIPLSWLYSIYCPVKARELSQERLEAQGVPPNVAARAAGGGDAGDGACDSSGGDGQRLEAQGVPPNVGATAAGGDGASFEAAPVADRDGASDCSGGGDGLSRMPLRTASHKRRRDAGIPDLEFNVRPTKKSVKKQPPSDPTYLNSEEAHLRAFLLYLLGTTFFCGSSSGLAMGTLLHYLKDLDKLKDYAWGAAALANLFSSLDNRVRCEKGHQSLGGFVAIMQVWAWEHLSTCRPMQLPYRQDLFPRAARWYPSANMRSFERTLPAEVAMKLRQVGVRHGENEYRYVYDELYADEVLWRPYGEIGEASPAIVREALPLFKKDIWLHAPKLAAKLLMSRVTRQFQDHAMVPPQSPSNTSLLYTYLGWSLKKFKTKHPCTEEIEDWNNGGQWAGQHVVELPHQYEEWWLTTPHRHILPPVYRGSAYFTIKSHFEELEELRGSNEALEQEVMESRGLSAEGVNPQGSRPSASSTPDEWCLYMTVLKELKGVRKELVASQKESTDHCRARKNDMVAHIAEMKAVRDRYEEKINQQDAEIAELQRVCYGSASLLLPNNAITAFEEIPEAPIVVKEGSHESCLSKRGLADVIVGCVPFRRHGETGCMDVTDDGEASNQREVTVSETMISPVSQESSVSKLLTNVAIPAVEEIPVAPIVFMGRSQH</sequence>
<gene>
    <name evidence="1" type="ORF">MRB53_035886</name>
</gene>
<dbReference type="EMBL" id="CM056820">
    <property type="protein sequence ID" value="KAJ8616514.1"/>
    <property type="molecule type" value="Genomic_DNA"/>
</dbReference>
<name>A0ACC2K6D3_PERAE</name>
<accession>A0ACC2K6D3</accession>
<protein>
    <submittedName>
        <fullName evidence="1">Uncharacterized protein</fullName>
    </submittedName>
</protein>
<reference evidence="1 2" key="1">
    <citation type="journal article" date="2022" name="Hortic Res">
        <title>A haplotype resolved chromosomal level avocado genome allows analysis of novel avocado genes.</title>
        <authorList>
            <person name="Nath O."/>
            <person name="Fletcher S.J."/>
            <person name="Hayward A."/>
            <person name="Shaw L.M."/>
            <person name="Masouleh A.K."/>
            <person name="Furtado A."/>
            <person name="Henry R.J."/>
            <person name="Mitter N."/>
        </authorList>
    </citation>
    <scope>NUCLEOTIDE SEQUENCE [LARGE SCALE GENOMIC DNA]</scope>
    <source>
        <strain evidence="2">cv. Hass</strain>
    </source>
</reference>
<organism evidence="1 2">
    <name type="scientific">Persea americana</name>
    <name type="common">Avocado</name>
    <dbReference type="NCBI Taxonomy" id="3435"/>
    <lineage>
        <taxon>Eukaryota</taxon>
        <taxon>Viridiplantae</taxon>
        <taxon>Streptophyta</taxon>
        <taxon>Embryophyta</taxon>
        <taxon>Tracheophyta</taxon>
        <taxon>Spermatophyta</taxon>
        <taxon>Magnoliopsida</taxon>
        <taxon>Magnoliidae</taxon>
        <taxon>Laurales</taxon>
        <taxon>Lauraceae</taxon>
        <taxon>Persea</taxon>
    </lineage>
</organism>
<evidence type="ECO:0000313" key="2">
    <source>
        <dbReference type="Proteomes" id="UP001234297"/>
    </source>
</evidence>
<keyword evidence="2" id="KW-1185">Reference proteome</keyword>
<comment type="caution">
    <text evidence="1">The sequence shown here is derived from an EMBL/GenBank/DDBJ whole genome shotgun (WGS) entry which is preliminary data.</text>
</comment>
<dbReference type="Proteomes" id="UP001234297">
    <property type="component" value="Chromosome 12"/>
</dbReference>